<dbReference type="Proteomes" id="UP001064048">
    <property type="component" value="Chromosome 22"/>
</dbReference>
<name>A0ACC0JIH2_CHOFU</name>
<evidence type="ECO:0000313" key="2">
    <source>
        <dbReference type="Proteomes" id="UP001064048"/>
    </source>
</evidence>
<reference evidence="1 2" key="1">
    <citation type="journal article" date="2022" name="Genome Biol. Evol.">
        <title>The Spruce Budworm Genome: Reconstructing the Evolutionary History of Antifreeze Proteins.</title>
        <authorList>
            <person name="Beliveau C."/>
            <person name="Gagne P."/>
            <person name="Picq S."/>
            <person name="Vernygora O."/>
            <person name="Keeling C.I."/>
            <person name="Pinkney K."/>
            <person name="Doucet D."/>
            <person name="Wen F."/>
            <person name="Johnston J.S."/>
            <person name="Maaroufi H."/>
            <person name="Boyle B."/>
            <person name="Laroche J."/>
            <person name="Dewar K."/>
            <person name="Juretic N."/>
            <person name="Blackburn G."/>
            <person name="Nisole A."/>
            <person name="Brunet B."/>
            <person name="Brandao M."/>
            <person name="Lumley L."/>
            <person name="Duan J."/>
            <person name="Quan G."/>
            <person name="Lucarotti C.J."/>
            <person name="Roe A.D."/>
            <person name="Sperling F.A.H."/>
            <person name="Levesque R.C."/>
            <person name="Cusson M."/>
        </authorList>
    </citation>
    <scope>NUCLEOTIDE SEQUENCE [LARGE SCALE GENOMIC DNA]</scope>
    <source>
        <strain evidence="1">Glfc:IPQL:Cfum</strain>
    </source>
</reference>
<evidence type="ECO:0000313" key="1">
    <source>
        <dbReference type="EMBL" id="KAI8423856.1"/>
    </source>
</evidence>
<accession>A0ACC0JIH2</accession>
<comment type="caution">
    <text evidence="1">The sequence shown here is derived from an EMBL/GenBank/DDBJ whole genome shotgun (WGS) entry which is preliminary data.</text>
</comment>
<dbReference type="EMBL" id="CM046122">
    <property type="protein sequence ID" value="KAI8423856.1"/>
    <property type="molecule type" value="Genomic_DNA"/>
</dbReference>
<proteinExistence type="predicted"/>
<sequence length="202" mass="22890">MPSSMVSVCVFACMRVCVRVFVRVCERVCVPCAVPNTDDARTVPLRYSYEENKQVAQRLQDIVKYYIMIKEFLANTSSAYSVTLCVYYGFHLVSDCVLLLECSTLTDPLVNAVYGLPWECMDNSNRRTVLILLQTVQQSLALKACNMVPVGVQTMQAVVTINNHHHHHHRKYKLRHGCTKKKEKETSAGNRTQVLSNPCCVL</sequence>
<keyword evidence="2" id="KW-1185">Reference proteome</keyword>
<gene>
    <name evidence="1" type="ORF">MSG28_012862</name>
</gene>
<protein>
    <submittedName>
        <fullName evidence="1">Uncharacterized protein</fullName>
    </submittedName>
</protein>
<organism evidence="1 2">
    <name type="scientific">Choristoneura fumiferana</name>
    <name type="common">Spruce budworm moth</name>
    <name type="synonym">Archips fumiferana</name>
    <dbReference type="NCBI Taxonomy" id="7141"/>
    <lineage>
        <taxon>Eukaryota</taxon>
        <taxon>Metazoa</taxon>
        <taxon>Ecdysozoa</taxon>
        <taxon>Arthropoda</taxon>
        <taxon>Hexapoda</taxon>
        <taxon>Insecta</taxon>
        <taxon>Pterygota</taxon>
        <taxon>Neoptera</taxon>
        <taxon>Endopterygota</taxon>
        <taxon>Lepidoptera</taxon>
        <taxon>Glossata</taxon>
        <taxon>Ditrysia</taxon>
        <taxon>Tortricoidea</taxon>
        <taxon>Tortricidae</taxon>
        <taxon>Tortricinae</taxon>
        <taxon>Choristoneura</taxon>
    </lineage>
</organism>